<reference evidence="2 3" key="1">
    <citation type="submission" date="2022-10" db="EMBL/GenBank/DDBJ databases">
        <title>Comparative genomics and taxonomic characterization of three novel marine species of genus Reichenbachiella exhibiting antioxidant and polysaccharide degradation activities.</title>
        <authorList>
            <person name="Muhammad N."/>
            <person name="Lee Y.-J."/>
            <person name="Ko J."/>
            <person name="Kim S.-G."/>
        </authorList>
    </citation>
    <scope>NUCLEOTIDE SEQUENCE [LARGE SCALE GENOMIC DNA]</scope>
    <source>
        <strain evidence="2 3">ABR2-5</strain>
    </source>
</reference>
<evidence type="ECO:0000313" key="2">
    <source>
        <dbReference type="EMBL" id="MCV9385361.1"/>
    </source>
</evidence>
<proteinExistence type="predicted"/>
<keyword evidence="1" id="KW-1133">Transmembrane helix</keyword>
<organism evidence="2 3">
    <name type="scientific">Reichenbachiella ulvae</name>
    <dbReference type="NCBI Taxonomy" id="2980104"/>
    <lineage>
        <taxon>Bacteria</taxon>
        <taxon>Pseudomonadati</taxon>
        <taxon>Bacteroidota</taxon>
        <taxon>Cytophagia</taxon>
        <taxon>Cytophagales</taxon>
        <taxon>Reichenbachiellaceae</taxon>
        <taxon>Reichenbachiella</taxon>
    </lineage>
</organism>
<evidence type="ECO:0000313" key="3">
    <source>
        <dbReference type="Proteomes" id="UP001300692"/>
    </source>
</evidence>
<keyword evidence="3" id="KW-1185">Reference proteome</keyword>
<evidence type="ECO:0000256" key="1">
    <source>
        <dbReference type="SAM" id="Phobius"/>
    </source>
</evidence>
<sequence length="201" mass="23474">MNHYNWNNLFTAIPELKSKKFDNLEAVTEHILDNKLLWVTITKLIFIKFENHLNVLGMKISPEKSIYYSTSLGPKLIFNEREFMKASDLTLPKREMSKIKFYITTAMMLTEVFLLYKFFSKNPEFLLFGFDLLNAALPLIFGLPLLIAALVFPKILGNEKIIGVETFSDLTEDMYGLNLWRYRQNNFEKLKIELAELLKSS</sequence>
<feature type="transmembrane region" description="Helical" evidence="1">
    <location>
        <begin position="101"/>
        <end position="119"/>
    </location>
</feature>
<keyword evidence="1" id="KW-0812">Transmembrane</keyword>
<gene>
    <name evidence="2" type="ORF">N7U62_01730</name>
</gene>
<keyword evidence="1" id="KW-0472">Membrane</keyword>
<dbReference type="RefSeq" id="WP_264136152.1">
    <property type="nucleotide sequence ID" value="NZ_JAOYOD010000001.1"/>
</dbReference>
<dbReference type="Proteomes" id="UP001300692">
    <property type="component" value="Unassembled WGS sequence"/>
</dbReference>
<comment type="caution">
    <text evidence="2">The sequence shown here is derived from an EMBL/GenBank/DDBJ whole genome shotgun (WGS) entry which is preliminary data.</text>
</comment>
<protein>
    <submittedName>
        <fullName evidence="2">Uncharacterized protein</fullName>
    </submittedName>
</protein>
<accession>A0ABT3CNN9</accession>
<name>A0ABT3CNN9_9BACT</name>
<feature type="transmembrane region" description="Helical" evidence="1">
    <location>
        <begin position="125"/>
        <end position="152"/>
    </location>
</feature>
<dbReference type="EMBL" id="JAOYOD010000001">
    <property type="protein sequence ID" value="MCV9385361.1"/>
    <property type="molecule type" value="Genomic_DNA"/>
</dbReference>